<name>A0A367KLU9_RHIST</name>
<reference evidence="2 3" key="1">
    <citation type="journal article" date="2018" name="G3 (Bethesda)">
        <title>Phylogenetic and Phylogenomic Definition of Rhizopus Species.</title>
        <authorList>
            <person name="Gryganskyi A.P."/>
            <person name="Golan J."/>
            <person name="Dolatabadi S."/>
            <person name="Mondo S."/>
            <person name="Robb S."/>
            <person name="Idnurm A."/>
            <person name="Muszewska A."/>
            <person name="Steczkiewicz K."/>
            <person name="Masonjones S."/>
            <person name="Liao H.L."/>
            <person name="Gajdeczka M.T."/>
            <person name="Anike F."/>
            <person name="Vuek A."/>
            <person name="Anishchenko I.M."/>
            <person name="Voigt K."/>
            <person name="de Hoog G.S."/>
            <person name="Smith M.E."/>
            <person name="Heitman J."/>
            <person name="Vilgalys R."/>
            <person name="Stajich J.E."/>
        </authorList>
    </citation>
    <scope>NUCLEOTIDE SEQUENCE [LARGE SCALE GENOMIC DNA]</scope>
    <source>
        <strain evidence="2 3">LSU 92-RS-03</strain>
    </source>
</reference>
<dbReference type="EMBL" id="PJQM01001141">
    <property type="protein sequence ID" value="RCI03110.1"/>
    <property type="molecule type" value="Genomic_DNA"/>
</dbReference>
<dbReference type="PANTHER" id="PTHR39639:SF1">
    <property type="entry name" value="DUF262 DOMAIN-CONTAINING PROTEIN"/>
    <property type="match status" value="1"/>
</dbReference>
<dbReference type="PANTHER" id="PTHR39639">
    <property type="entry name" value="CHROMOSOME 16, WHOLE GENOME SHOTGUN SEQUENCE"/>
    <property type="match status" value="1"/>
</dbReference>
<evidence type="ECO:0000313" key="2">
    <source>
        <dbReference type="EMBL" id="RCI03110.1"/>
    </source>
</evidence>
<protein>
    <recommendedName>
        <fullName evidence="1">GmrSD restriction endonucleases N-terminal domain-containing protein</fullName>
    </recommendedName>
</protein>
<dbReference type="OrthoDB" id="5419821at2759"/>
<dbReference type="Pfam" id="PF03235">
    <property type="entry name" value="GmrSD_N"/>
    <property type="match status" value="1"/>
</dbReference>
<keyword evidence="3" id="KW-1185">Reference proteome</keyword>
<dbReference type="AlphaFoldDB" id="A0A367KLU9"/>
<feature type="non-terminal residue" evidence="2">
    <location>
        <position position="123"/>
    </location>
</feature>
<gene>
    <name evidence="2" type="ORF">CU098_012685</name>
</gene>
<feature type="domain" description="GmrSD restriction endonucleases N-terminal" evidence="1">
    <location>
        <begin position="19"/>
        <end position="105"/>
    </location>
</feature>
<comment type="caution">
    <text evidence="2">The sequence shown here is derived from an EMBL/GenBank/DDBJ whole genome shotgun (WGS) entry which is preliminary data.</text>
</comment>
<dbReference type="SUPFAM" id="SSF110849">
    <property type="entry name" value="ParB/Sulfiredoxin"/>
    <property type="match status" value="1"/>
</dbReference>
<sequence length="123" mass="14532">MNRPALTKPKTRALPIWKIKEYIENESIFLDAPYQREVVWDQTKMSALIDSILNNYFIPPLVFAIREVKEKNTRVCIDGKQRLTAIYMFMNNDFPYVDMSTGIPIEYYFKQSNDNANIQAMKR</sequence>
<dbReference type="STRING" id="4846.A0A367KLU9"/>
<evidence type="ECO:0000259" key="1">
    <source>
        <dbReference type="Pfam" id="PF03235"/>
    </source>
</evidence>
<evidence type="ECO:0000313" key="3">
    <source>
        <dbReference type="Proteomes" id="UP000253551"/>
    </source>
</evidence>
<dbReference type="Proteomes" id="UP000253551">
    <property type="component" value="Unassembled WGS sequence"/>
</dbReference>
<proteinExistence type="predicted"/>
<dbReference type="InterPro" id="IPR036086">
    <property type="entry name" value="ParB/Sulfiredoxin_sf"/>
</dbReference>
<dbReference type="InterPro" id="IPR004919">
    <property type="entry name" value="GmrSD_N"/>
</dbReference>
<accession>A0A367KLU9</accession>
<organism evidence="2 3">
    <name type="scientific">Rhizopus stolonifer</name>
    <name type="common">Rhizopus nigricans</name>
    <dbReference type="NCBI Taxonomy" id="4846"/>
    <lineage>
        <taxon>Eukaryota</taxon>
        <taxon>Fungi</taxon>
        <taxon>Fungi incertae sedis</taxon>
        <taxon>Mucoromycota</taxon>
        <taxon>Mucoromycotina</taxon>
        <taxon>Mucoromycetes</taxon>
        <taxon>Mucorales</taxon>
        <taxon>Mucorineae</taxon>
        <taxon>Rhizopodaceae</taxon>
        <taxon>Rhizopus</taxon>
    </lineage>
</organism>